<dbReference type="HOGENOM" id="CLU_543737_0_0_7"/>
<feature type="domain" description="Flavinylation-associated cytochrome" evidence="3">
    <location>
        <begin position="6"/>
        <end position="71"/>
    </location>
</feature>
<feature type="compositionally biased region" description="Pro residues" evidence="1">
    <location>
        <begin position="312"/>
        <end position="347"/>
    </location>
</feature>
<keyword evidence="2" id="KW-0812">Transmembrane</keyword>
<dbReference type="InterPro" id="IPR025517">
    <property type="entry name" value="DUF4405"/>
</dbReference>
<feature type="compositionally biased region" description="Low complexity" evidence="1">
    <location>
        <begin position="281"/>
        <end position="291"/>
    </location>
</feature>
<reference evidence="4" key="1">
    <citation type="submission" date="2011-11" db="EMBL/GenBank/DDBJ databases">
        <title>Improved High-Quality Draft sequence of Desulfovibrio sp. U5L.</title>
        <authorList>
            <consortium name="US DOE Joint Genome Institute"/>
            <person name="Lucas S."/>
            <person name="Han J."/>
            <person name="Lapidus A."/>
            <person name="Cheng J.-F."/>
            <person name="Goodwin L."/>
            <person name="Pitluck S."/>
            <person name="Peters L."/>
            <person name="Ovchinnikova G."/>
            <person name="Held B."/>
            <person name="Detter J.C."/>
            <person name="Han C."/>
            <person name="Tapia R."/>
            <person name="Land M."/>
            <person name="Hauser L."/>
            <person name="Kyrpides N."/>
            <person name="Ivanova N."/>
            <person name="Pagani I."/>
            <person name="Gabster J."/>
            <person name="Walker C."/>
            <person name="Stolyar S."/>
            <person name="Stahl D."/>
            <person name="Arkin A."/>
            <person name="Dehal P."/>
            <person name="Hazen T."/>
            <person name="Woyke T."/>
        </authorList>
    </citation>
    <scope>NUCLEOTIDE SEQUENCE [LARGE SCALE GENOMIC DNA]</scope>
    <source>
        <strain evidence="4">U5L</strain>
    </source>
</reference>
<dbReference type="EMBL" id="JH600068">
    <property type="protein sequence ID" value="EIG52842.1"/>
    <property type="molecule type" value="Genomic_DNA"/>
</dbReference>
<evidence type="ECO:0000256" key="1">
    <source>
        <dbReference type="SAM" id="MobiDB-lite"/>
    </source>
</evidence>
<dbReference type="eggNOG" id="ENOG502Z9T8">
    <property type="taxonomic scope" value="Bacteria"/>
</dbReference>
<dbReference type="STRING" id="596152.DesU5LDRAFT_1142"/>
<organism evidence="4">
    <name type="scientific">Desulfovibrio sp. U5L</name>
    <dbReference type="NCBI Taxonomy" id="596152"/>
    <lineage>
        <taxon>Bacteria</taxon>
        <taxon>Pseudomonadati</taxon>
        <taxon>Thermodesulfobacteriota</taxon>
        <taxon>Desulfovibrionia</taxon>
        <taxon>Desulfovibrionales</taxon>
        <taxon>Desulfovibrionaceae</taxon>
        <taxon>Desulfovibrio</taxon>
    </lineage>
</organism>
<feature type="transmembrane region" description="Helical" evidence="2">
    <location>
        <begin position="92"/>
        <end position="110"/>
    </location>
</feature>
<accession>I2PZ86</accession>
<protein>
    <recommendedName>
        <fullName evidence="3">Flavinylation-associated cytochrome domain-containing protein</fullName>
    </recommendedName>
</protein>
<feature type="compositionally biased region" description="Low complexity" evidence="1">
    <location>
        <begin position="301"/>
        <end position="311"/>
    </location>
</feature>
<evidence type="ECO:0000313" key="4">
    <source>
        <dbReference type="EMBL" id="EIG52842.1"/>
    </source>
</evidence>
<dbReference type="OrthoDB" id="9793491at2"/>
<feature type="transmembrane region" description="Helical" evidence="2">
    <location>
        <begin position="50"/>
        <end position="71"/>
    </location>
</feature>
<feature type="region of interest" description="Disordered" evidence="1">
    <location>
        <begin position="280"/>
        <end position="401"/>
    </location>
</feature>
<evidence type="ECO:0000259" key="3">
    <source>
        <dbReference type="Pfam" id="PF14358"/>
    </source>
</evidence>
<keyword evidence="2" id="KW-1133">Transmembrane helix</keyword>
<feature type="compositionally biased region" description="Low complexity" evidence="1">
    <location>
        <begin position="361"/>
        <end position="374"/>
    </location>
</feature>
<keyword evidence="2" id="KW-0472">Membrane</keyword>
<feature type="compositionally biased region" description="Polar residues" evidence="1">
    <location>
        <begin position="375"/>
        <end position="401"/>
    </location>
</feature>
<sequence length="481" mass="50794">MLKKAVSLLLFFSLFLMALTSLVVFIEPSARVASWANWSFLGLSRRHWEGAHLGMGLLFLLAGLAHVALNWDGLLGALRDDDGVVVVFTKPFYLALGLALLVFVGSLAGAPPISQLVSLSGYIKERAVETYGEPPYTMAENSTLEDLARRMGMDGDKALALLRLKNIKAENASLTLAQIARQNGVAPGGVFEALKMVMEPSAGTQNGLPKDPPPGLGRRRLSDICEEYGLDQAATMARLQAAGLKAQPSWTLADVAKSNNVLPIAVYEALRAEKPQTSVTVEVAPAPAESSPQPPAPTVPQQPAAPTHAAPQPAPAAPAPPVAAQPAVPPVQPAQPAPYPSAVPAPQPGYGLPQAPPAQPAAPAQPGYTQAQPGYTQAQPGYTQAQPGYTQAQPGYTQAQPGYTQAPAAVAPAPHAPIAPPPGLEKMMLQTFCREYDIPLSVAVQRLARHRVTAFGDMTFEELALENNRTPVDIMHMATSQ</sequence>
<gene>
    <name evidence="4" type="ORF">DesU5LDRAFT_1142</name>
</gene>
<dbReference type="Pfam" id="PF14358">
    <property type="entry name" value="DUF4405"/>
    <property type="match status" value="1"/>
</dbReference>
<dbReference type="AlphaFoldDB" id="I2PZ86"/>
<name>I2PZ86_9BACT</name>
<proteinExistence type="predicted"/>
<evidence type="ECO:0000256" key="2">
    <source>
        <dbReference type="SAM" id="Phobius"/>
    </source>
</evidence>